<gene>
    <name evidence="2" type="ORF">FRUB_00091</name>
</gene>
<sequence length="530" mass="57078">MIRRVGSALGLCLFLSIVPAASAQVDPAGLIYSLYRKYTGADPTPQQLQIWIREMQKGVSAADVHANLIGSNEYFNRCQRNPVTFVNGVYAEVLSAAPDPKALEYWLDQLRRNRNDRVKWAKQFLKAAGVTIPPGVANPPGVVAPSDLPLRLLTTCQLLLQASQSECAGQAGWLIQNQAKNFVSYVRASMNTIRNPGADPNAYRTFLSQMDSGVNGIRTGLTAGGLPAPATRQHVEQVAQIVAAMAAVPGPQPPVIWPPVPPGPPLIPGGISRDEFVRYRGLIQETAQTARQSARVLRSVIPGGWGTTRLLAEVDGFVTSVDRLRTGLRVGMPVNDLRIQIDGVRNELAGLTGRIQTEVRDARAIQSWYQTVLTFNRLAAMIGVPAAPGVPAIPPPPPPVPGVPGVPGLPVGPGFGNVPGAIAAIDRGISECDALIAAFGPYVYHNPAVPRLQQELRVVRNNFVGLRQAVQRNPNRNDLQARYSTIKVAMNTRVSLYWNQAVTGARVQNAPPLTGLTIAVQDTGRLLRLN</sequence>
<reference evidence="3" key="1">
    <citation type="submission" date="2017-06" db="EMBL/GenBank/DDBJ databases">
        <title>Genome analysis of Fimbriiglobus ruber SP5, the first member of the order Planctomycetales with confirmed chitinolytic capability.</title>
        <authorList>
            <person name="Ravin N.V."/>
            <person name="Rakitin A.L."/>
            <person name="Ivanova A.A."/>
            <person name="Beletsky A.V."/>
            <person name="Kulichevskaya I.S."/>
            <person name="Mardanov A.V."/>
            <person name="Dedysh S.N."/>
        </authorList>
    </citation>
    <scope>NUCLEOTIDE SEQUENCE [LARGE SCALE GENOMIC DNA]</scope>
    <source>
        <strain evidence="3">SP5</strain>
    </source>
</reference>
<name>A0A225DYI6_9BACT</name>
<keyword evidence="1" id="KW-0732">Signal</keyword>
<dbReference type="RefSeq" id="WP_161967115.1">
    <property type="nucleotide sequence ID" value="NZ_NIDE01000001.1"/>
</dbReference>
<evidence type="ECO:0000313" key="3">
    <source>
        <dbReference type="Proteomes" id="UP000214646"/>
    </source>
</evidence>
<accession>A0A225DYI6</accession>
<dbReference type="Proteomes" id="UP000214646">
    <property type="component" value="Unassembled WGS sequence"/>
</dbReference>
<comment type="caution">
    <text evidence="2">The sequence shown here is derived from an EMBL/GenBank/DDBJ whole genome shotgun (WGS) entry which is preliminary data.</text>
</comment>
<dbReference type="AlphaFoldDB" id="A0A225DYI6"/>
<feature type="signal peptide" evidence="1">
    <location>
        <begin position="1"/>
        <end position="23"/>
    </location>
</feature>
<proteinExistence type="predicted"/>
<dbReference type="EMBL" id="NIDE01000001">
    <property type="protein sequence ID" value="OWK46392.1"/>
    <property type="molecule type" value="Genomic_DNA"/>
</dbReference>
<evidence type="ECO:0000313" key="2">
    <source>
        <dbReference type="EMBL" id="OWK46392.1"/>
    </source>
</evidence>
<evidence type="ECO:0000256" key="1">
    <source>
        <dbReference type="SAM" id="SignalP"/>
    </source>
</evidence>
<dbReference type="OrthoDB" id="265657at2"/>
<keyword evidence="3" id="KW-1185">Reference proteome</keyword>
<organism evidence="2 3">
    <name type="scientific">Fimbriiglobus ruber</name>
    <dbReference type="NCBI Taxonomy" id="1908690"/>
    <lineage>
        <taxon>Bacteria</taxon>
        <taxon>Pseudomonadati</taxon>
        <taxon>Planctomycetota</taxon>
        <taxon>Planctomycetia</taxon>
        <taxon>Gemmatales</taxon>
        <taxon>Gemmataceae</taxon>
        <taxon>Fimbriiglobus</taxon>
    </lineage>
</organism>
<protein>
    <submittedName>
        <fullName evidence="2">Uncharacterized protein</fullName>
    </submittedName>
</protein>
<feature type="chain" id="PRO_5012646422" evidence="1">
    <location>
        <begin position="24"/>
        <end position="530"/>
    </location>
</feature>